<dbReference type="SUPFAM" id="SSF55455">
    <property type="entry name" value="SRF-like"/>
    <property type="match status" value="1"/>
</dbReference>
<accession>A0A319CVH3</accession>
<evidence type="ECO:0000313" key="1">
    <source>
        <dbReference type="EMBL" id="PYH88800.1"/>
    </source>
</evidence>
<sequence length="89" mass="10294">MVTIKKDSDHSSIRKLARQKQCRRRTNMIKKAYEYSNICNTDIYVGIRMQETGQVYILSADPSGFWAFLSSHLSLYYPTPNLVADDSKQ</sequence>
<proteinExistence type="predicted"/>
<dbReference type="AlphaFoldDB" id="A0A319CVH3"/>
<dbReference type="Proteomes" id="UP000247810">
    <property type="component" value="Unassembled WGS sequence"/>
</dbReference>
<dbReference type="STRING" id="1448320.A0A319CVH3"/>
<dbReference type="GO" id="GO:0003677">
    <property type="term" value="F:DNA binding"/>
    <property type="evidence" value="ECO:0007669"/>
    <property type="project" value="InterPro"/>
</dbReference>
<dbReference type="GO" id="GO:0045944">
    <property type="term" value="P:positive regulation of transcription by RNA polymerase II"/>
    <property type="evidence" value="ECO:0007669"/>
    <property type="project" value="UniProtKB-ARBA"/>
</dbReference>
<dbReference type="EMBL" id="KZ826065">
    <property type="protein sequence ID" value="PYH88800.1"/>
    <property type="molecule type" value="Genomic_DNA"/>
</dbReference>
<dbReference type="GO" id="GO:0046983">
    <property type="term" value="F:protein dimerization activity"/>
    <property type="evidence" value="ECO:0007669"/>
    <property type="project" value="InterPro"/>
</dbReference>
<organism evidence="1 2">
    <name type="scientific">Aspergillus ellipticus CBS 707.79</name>
    <dbReference type="NCBI Taxonomy" id="1448320"/>
    <lineage>
        <taxon>Eukaryota</taxon>
        <taxon>Fungi</taxon>
        <taxon>Dikarya</taxon>
        <taxon>Ascomycota</taxon>
        <taxon>Pezizomycotina</taxon>
        <taxon>Eurotiomycetes</taxon>
        <taxon>Eurotiomycetidae</taxon>
        <taxon>Eurotiales</taxon>
        <taxon>Aspergillaceae</taxon>
        <taxon>Aspergillus</taxon>
        <taxon>Aspergillus subgen. Circumdati</taxon>
    </lineage>
</organism>
<dbReference type="InterPro" id="IPR036879">
    <property type="entry name" value="TF_MADSbox_sf"/>
</dbReference>
<protein>
    <submittedName>
        <fullName evidence="1">Uncharacterized protein</fullName>
    </submittedName>
</protein>
<dbReference type="Gene3D" id="3.40.1810.10">
    <property type="entry name" value="Transcription factor, MADS-box"/>
    <property type="match status" value="1"/>
</dbReference>
<evidence type="ECO:0000313" key="2">
    <source>
        <dbReference type="Proteomes" id="UP000247810"/>
    </source>
</evidence>
<gene>
    <name evidence="1" type="ORF">BO71DRAFT_390907</name>
</gene>
<keyword evidence="2" id="KW-1185">Reference proteome</keyword>
<name>A0A319CVH3_9EURO</name>
<dbReference type="OrthoDB" id="1898716at2759"/>
<dbReference type="VEuPathDB" id="FungiDB:BO71DRAFT_390907"/>
<reference evidence="1 2" key="1">
    <citation type="submission" date="2018-02" db="EMBL/GenBank/DDBJ databases">
        <title>The genomes of Aspergillus section Nigri reveals drivers in fungal speciation.</title>
        <authorList>
            <consortium name="DOE Joint Genome Institute"/>
            <person name="Vesth T.C."/>
            <person name="Nybo J."/>
            <person name="Theobald S."/>
            <person name="Brandl J."/>
            <person name="Frisvad J.C."/>
            <person name="Nielsen K.F."/>
            <person name="Lyhne E.K."/>
            <person name="Kogle M.E."/>
            <person name="Kuo A."/>
            <person name="Riley R."/>
            <person name="Clum A."/>
            <person name="Nolan M."/>
            <person name="Lipzen A."/>
            <person name="Salamov A."/>
            <person name="Henrissat B."/>
            <person name="Wiebenga A."/>
            <person name="De vries R.P."/>
            <person name="Grigoriev I.V."/>
            <person name="Mortensen U.H."/>
            <person name="Andersen M.R."/>
            <person name="Baker S.E."/>
        </authorList>
    </citation>
    <scope>NUCLEOTIDE SEQUENCE [LARGE SCALE GENOMIC DNA]</scope>
    <source>
        <strain evidence="1 2">CBS 707.79</strain>
    </source>
</reference>